<evidence type="ECO:0000313" key="9">
    <source>
        <dbReference type="Proteomes" id="UP001596074"/>
    </source>
</evidence>
<keyword evidence="2" id="KW-1003">Cell membrane</keyword>
<comment type="caution">
    <text evidence="8">The sequence shown here is derived from an EMBL/GenBank/DDBJ whole genome shotgun (WGS) entry which is preliminary data.</text>
</comment>
<evidence type="ECO:0000256" key="1">
    <source>
        <dbReference type="ARBA" id="ARBA00004651"/>
    </source>
</evidence>
<keyword evidence="3 6" id="KW-0812">Transmembrane</keyword>
<evidence type="ECO:0000256" key="3">
    <source>
        <dbReference type="ARBA" id="ARBA00022692"/>
    </source>
</evidence>
<dbReference type="InterPro" id="IPR020846">
    <property type="entry name" value="MFS_dom"/>
</dbReference>
<feature type="domain" description="Major facilitator superfamily (MFS) profile" evidence="7">
    <location>
        <begin position="1"/>
        <end position="396"/>
    </location>
</feature>
<proteinExistence type="predicted"/>
<evidence type="ECO:0000256" key="2">
    <source>
        <dbReference type="ARBA" id="ARBA00022475"/>
    </source>
</evidence>
<gene>
    <name evidence="8" type="ORF">ACFPZN_35085</name>
</gene>
<evidence type="ECO:0000259" key="7">
    <source>
        <dbReference type="PROSITE" id="PS50850"/>
    </source>
</evidence>
<sequence>MSGLWRNRDFQLLCAGQGLSQLGSQTSSLAIPLLVLHETGSPLAVGIVEAVWTTVQVAAFVPAGIIVDRYNRRAVMVICDLGRLAASAALAGALLTGSASLPLFLGYCTIMGLLGAPFTAAGPAALREIVPGDGMVAAVSVLQARSQVTYILGPMLGGLLYMLSPSLPLLFDVFSFAVSALSILALRASLRVTAPAAERRGIVGDLATAARFLRSARYLRRQILIGALLKLAFDGLFLAIIIVSSMRSASGLSVGVIMGLTAVGALAGSLLAPRLDKRFAIRPMVIVATLTCACLVPAMALTGNGLVLAGLLAACSVLVTAASVLLAAQQVLLTPAELQGRVHSAANLVNFAFAPVGTVLAGWLLGVLPHAGVFLVFGAFLWVVALSDLAIPATPKPAAQPETREPTGLAAT</sequence>
<dbReference type="PROSITE" id="PS50850">
    <property type="entry name" value="MFS"/>
    <property type="match status" value="1"/>
</dbReference>
<keyword evidence="5 6" id="KW-0472">Membrane</keyword>
<dbReference type="Pfam" id="PF07690">
    <property type="entry name" value="MFS_1"/>
    <property type="match status" value="1"/>
</dbReference>
<evidence type="ECO:0000256" key="4">
    <source>
        <dbReference type="ARBA" id="ARBA00022989"/>
    </source>
</evidence>
<dbReference type="SUPFAM" id="SSF103473">
    <property type="entry name" value="MFS general substrate transporter"/>
    <property type="match status" value="1"/>
</dbReference>
<dbReference type="PANTHER" id="PTHR23513:SF6">
    <property type="entry name" value="MAJOR FACILITATOR SUPERFAMILY ASSOCIATED DOMAIN-CONTAINING PROTEIN"/>
    <property type="match status" value="1"/>
</dbReference>
<feature type="transmembrane region" description="Helical" evidence="6">
    <location>
        <begin position="348"/>
        <end position="365"/>
    </location>
</feature>
<comment type="subcellular location">
    <subcellularLocation>
        <location evidence="1">Cell membrane</location>
        <topology evidence="1">Multi-pass membrane protein</topology>
    </subcellularLocation>
</comment>
<organism evidence="8 9">
    <name type="scientific">Actinomadura rugatobispora</name>
    <dbReference type="NCBI Taxonomy" id="1994"/>
    <lineage>
        <taxon>Bacteria</taxon>
        <taxon>Bacillati</taxon>
        <taxon>Actinomycetota</taxon>
        <taxon>Actinomycetes</taxon>
        <taxon>Streptosporangiales</taxon>
        <taxon>Thermomonosporaceae</taxon>
        <taxon>Actinomadura</taxon>
    </lineage>
</organism>
<reference evidence="9" key="1">
    <citation type="journal article" date="2019" name="Int. J. Syst. Evol. Microbiol.">
        <title>The Global Catalogue of Microorganisms (GCM) 10K type strain sequencing project: providing services to taxonomists for standard genome sequencing and annotation.</title>
        <authorList>
            <consortium name="The Broad Institute Genomics Platform"/>
            <consortium name="The Broad Institute Genome Sequencing Center for Infectious Disease"/>
            <person name="Wu L."/>
            <person name="Ma J."/>
        </authorList>
    </citation>
    <scope>NUCLEOTIDE SEQUENCE [LARGE SCALE GENOMIC DNA]</scope>
    <source>
        <strain evidence="9">KCTC 42087</strain>
    </source>
</reference>
<accession>A0ABW1A8F5</accession>
<name>A0ABW1A8F5_9ACTN</name>
<keyword evidence="4 6" id="KW-1133">Transmembrane helix</keyword>
<evidence type="ECO:0000256" key="5">
    <source>
        <dbReference type="ARBA" id="ARBA00023136"/>
    </source>
</evidence>
<feature type="transmembrane region" description="Helical" evidence="6">
    <location>
        <begin position="252"/>
        <end position="272"/>
    </location>
</feature>
<dbReference type="InterPro" id="IPR036259">
    <property type="entry name" value="MFS_trans_sf"/>
</dbReference>
<feature type="transmembrane region" description="Helical" evidence="6">
    <location>
        <begin position="169"/>
        <end position="190"/>
    </location>
</feature>
<dbReference type="InterPro" id="IPR011701">
    <property type="entry name" value="MFS"/>
</dbReference>
<evidence type="ECO:0000313" key="8">
    <source>
        <dbReference type="EMBL" id="MFC5750872.1"/>
    </source>
</evidence>
<protein>
    <submittedName>
        <fullName evidence="8">MFS transporter</fullName>
    </submittedName>
</protein>
<feature type="transmembrane region" description="Helical" evidence="6">
    <location>
        <begin position="279"/>
        <end position="300"/>
    </location>
</feature>
<keyword evidence="9" id="KW-1185">Reference proteome</keyword>
<dbReference type="EMBL" id="JBHSON010000060">
    <property type="protein sequence ID" value="MFC5750872.1"/>
    <property type="molecule type" value="Genomic_DNA"/>
</dbReference>
<dbReference type="CDD" id="cd06173">
    <property type="entry name" value="MFS_MefA_like"/>
    <property type="match status" value="1"/>
</dbReference>
<feature type="transmembrane region" description="Helical" evidence="6">
    <location>
        <begin position="371"/>
        <end position="391"/>
    </location>
</feature>
<dbReference type="RefSeq" id="WP_378286691.1">
    <property type="nucleotide sequence ID" value="NZ_JBHSON010000060.1"/>
</dbReference>
<dbReference type="Proteomes" id="UP001596074">
    <property type="component" value="Unassembled WGS sequence"/>
</dbReference>
<dbReference type="Gene3D" id="1.20.1250.20">
    <property type="entry name" value="MFS general substrate transporter like domains"/>
    <property type="match status" value="1"/>
</dbReference>
<feature type="transmembrane region" description="Helical" evidence="6">
    <location>
        <begin position="46"/>
        <end position="67"/>
    </location>
</feature>
<feature type="transmembrane region" description="Helical" evidence="6">
    <location>
        <begin position="223"/>
        <end position="246"/>
    </location>
</feature>
<evidence type="ECO:0000256" key="6">
    <source>
        <dbReference type="SAM" id="Phobius"/>
    </source>
</evidence>
<dbReference type="PANTHER" id="PTHR23513">
    <property type="entry name" value="INTEGRAL MEMBRANE EFFLUX PROTEIN-RELATED"/>
    <property type="match status" value="1"/>
</dbReference>
<feature type="transmembrane region" description="Helical" evidence="6">
    <location>
        <begin position="306"/>
        <end position="328"/>
    </location>
</feature>